<dbReference type="GO" id="GO:0080120">
    <property type="term" value="P:CAAX-box protein maturation"/>
    <property type="evidence" value="ECO:0007669"/>
    <property type="project" value="UniProtKB-ARBA"/>
</dbReference>
<dbReference type="RefSeq" id="WP_147121065.1">
    <property type="nucleotide sequence ID" value="NZ_VOPY01000001.1"/>
</dbReference>
<sequence length="308" mass="32659">MSQTIFRASPTLVWAVLGYVAIWGGSTLYLAGAGTDWIFPIVSLGLFGGLLTALAVWLTRRTAAPTVPVRRPIRESLVLLAYLAVYAVLFLGPVMSWLRSAIPPGPGQELAVIAFKLAIHLVIPILLLRAAKASLEGTTDPGLSRKGVVATLVVFGAILVGLQTLVSPSLRQIAALDLSPFAVGAWILGAWAWISIEAGLCEEFFYRVLLQSRLGAWFGSAPLAIATTAIVFALAHAPGLYLRGGPGVEGWSQNPVEVAAYTIATLSPIAIMFGTLWHRTRSLVLVVMLHGAVDALPATARFATIWGG</sequence>
<dbReference type="GO" id="GO:0008237">
    <property type="term" value="F:metallopeptidase activity"/>
    <property type="evidence" value="ECO:0007669"/>
    <property type="project" value="UniProtKB-KW"/>
</dbReference>
<dbReference type="OrthoDB" id="118729at2"/>
<protein>
    <submittedName>
        <fullName evidence="3">CPBP family intramembrane metalloprotease</fullName>
    </submittedName>
</protein>
<feature type="transmembrane region" description="Helical" evidence="1">
    <location>
        <begin position="79"/>
        <end position="98"/>
    </location>
</feature>
<keyword evidence="1" id="KW-0812">Transmembrane</keyword>
<keyword evidence="3" id="KW-0378">Hydrolase</keyword>
<dbReference type="Proteomes" id="UP000321129">
    <property type="component" value="Unassembled WGS sequence"/>
</dbReference>
<dbReference type="GO" id="GO:0004175">
    <property type="term" value="F:endopeptidase activity"/>
    <property type="evidence" value="ECO:0007669"/>
    <property type="project" value="UniProtKB-ARBA"/>
</dbReference>
<dbReference type="AlphaFoldDB" id="A0A5C6UMA9"/>
<evidence type="ECO:0000259" key="2">
    <source>
        <dbReference type="Pfam" id="PF02517"/>
    </source>
</evidence>
<gene>
    <name evidence="3" type="ORF">FSZ31_00195</name>
</gene>
<feature type="transmembrane region" description="Helical" evidence="1">
    <location>
        <begin position="172"/>
        <end position="194"/>
    </location>
</feature>
<keyword evidence="3" id="KW-0482">Metalloprotease</keyword>
<dbReference type="Pfam" id="PF02517">
    <property type="entry name" value="Rce1-like"/>
    <property type="match status" value="1"/>
</dbReference>
<feature type="transmembrane region" description="Helical" evidence="1">
    <location>
        <begin position="12"/>
        <end position="31"/>
    </location>
</feature>
<proteinExistence type="predicted"/>
<evidence type="ECO:0000256" key="1">
    <source>
        <dbReference type="SAM" id="Phobius"/>
    </source>
</evidence>
<name>A0A5C6UMA9_9SPHN</name>
<evidence type="ECO:0000313" key="3">
    <source>
        <dbReference type="EMBL" id="TXC73226.1"/>
    </source>
</evidence>
<feature type="transmembrane region" description="Helical" evidence="1">
    <location>
        <begin position="110"/>
        <end position="128"/>
    </location>
</feature>
<keyword evidence="1" id="KW-1133">Transmembrane helix</keyword>
<keyword evidence="1" id="KW-0472">Membrane</keyword>
<reference evidence="3 4" key="1">
    <citation type="submission" date="2019-08" db="EMBL/GenBank/DDBJ databases">
        <title>Sphingorhabdus soil sp. nov., isolated from arctic soil.</title>
        <authorList>
            <person name="Liu Y."/>
        </authorList>
    </citation>
    <scope>NUCLEOTIDE SEQUENCE [LARGE SCALE GENOMIC DNA]</scope>
    <source>
        <strain evidence="3 4">D-2Q-5-6</strain>
    </source>
</reference>
<accession>A0A5C6UMA9</accession>
<feature type="transmembrane region" description="Helical" evidence="1">
    <location>
        <begin position="214"/>
        <end position="238"/>
    </location>
</feature>
<keyword evidence="4" id="KW-1185">Reference proteome</keyword>
<evidence type="ECO:0000313" key="4">
    <source>
        <dbReference type="Proteomes" id="UP000321129"/>
    </source>
</evidence>
<dbReference type="GO" id="GO:0006508">
    <property type="term" value="P:proteolysis"/>
    <property type="evidence" value="ECO:0007669"/>
    <property type="project" value="UniProtKB-KW"/>
</dbReference>
<comment type="caution">
    <text evidence="3">The sequence shown here is derived from an EMBL/GenBank/DDBJ whole genome shotgun (WGS) entry which is preliminary data.</text>
</comment>
<organism evidence="3 4">
    <name type="scientific">Flavisphingopyxis soli</name>
    <dbReference type="NCBI Taxonomy" id="2601267"/>
    <lineage>
        <taxon>Bacteria</taxon>
        <taxon>Pseudomonadati</taxon>
        <taxon>Pseudomonadota</taxon>
        <taxon>Alphaproteobacteria</taxon>
        <taxon>Sphingomonadales</taxon>
        <taxon>Sphingopyxidaceae</taxon>
        <taxon>Flavisphingopyxis</taxon>
    </lineage>
</organism>
<feature type="transmembrane region" description="Helical" evidence="1">
    <location>
        <begin position="148"/>
        <end position="166"/>
    </location>
</feature>
<feature type="domain" description="CAAX prenyl protease 2/Lysostaphin resistance protein A-like" evidence="2">
    <location>
        <begin position="186"/>
        <end position="295"/>
    </location>
</feature>
<feature type="transmembrane region" description="Helical" evidence="1">
    <location>
        <begin position="37"/>
        <end position="58"/>
    </location>
</feature>
<keyword evidence="3" id="KW-0645">Protease</keyword>
<dbReference type="InterPro" id="IPR003675">
    <property type="entry name" value="Rce1/LyrA-like_dom"/>
</dbReference>
<dbReference type="EMBL" id="VOPY01000001">
    <property type="protein sequence ID" value="TXC73226.1"/>
    <property type="molecule type" value="Genomic_DNA"/>
</dbReference>
<feature type="transmembrane region" description="Helical" evidence="1">
    <location>
        <begin position="258"/>
        <end position="278"/>
    </location>
</feature>